<sequence length="291" mass="33885">MPSEEELDYMSDDLLKQCEESKALRPGLITDQSRRRKVALEMKHKEMIKNQRETFSKKAKIELERTARTTALETAISSESKGFAMLQKMGYKPGAGLGKSGEGRVEPIPIEIKAGRSGLGRDEVVRRVKEQKEAIKKARCEVKADTQISIEEFRAQQREKMNIKLDASDLAKSQAACEKLDTEHYVTYPAEKWFWRSTSCVDIDDDYIEDEQFLPLRQRKRKFLQSDEEFEEDELEYTEEIQRVELSVSEKLELLRQYLRLVYSYCVWCGVKYQDLNELQSCCPGSKREDH</sequence>
<dbReference type="PROSITE" id="PS50174">
    <property type="entry name" value="G_PATCH"/>
    <property type="match status" value="1"/>
</dbReference>
<dbReference type="SMART" id="SM01173">
    <property type="entry name" value="DUF4187"/>
    <property type="match status" value="1"/>
</dbReference>
<evidence type="ECO:0000313" key="6">
    <source>
        <dbReference type="Proteomes" id="UP001187531"/>
    </source>
</evidence>
<evidence type="ECO:0000313" key="5">
    <source>
        <dbReference type="EMBL" id="KAK2723587.1"/>
    </source>
</evidence>
<dbReference type="Proteomes" id="UP001187531">
    <property type="component" value="Unassembled WGS sequence"/>
</dbReference>
<feature type="domain" description="G-patch" evidence="4">
    <location>
        <begin position="78"/>
        <end position="124"/>
    </location>
</feature>
<evidence type="ECO:0000256" key="3">
    <source>
        <dbReference type="ARBA" id="ARBA00030688"/>
    </source>
</evidence>
<evidence type="ECO:0000256" key="1">
    <source>
        <dbReference type="ARBA" id="ARBA00007140"/>
    </source>
</evidence>
<evidence type="ECO:0000256" key="2">
    <source>
        <dbReference type="ARBA" id="ARBA00021978"/>
    </source>
</evidence>
<dbReference type="Pfam" id="PF13821">
    <property type="entry name" value="DUF4187"/>
    <property type="match status" value="1"/>
</dbReference>
<dbReference type="Pfam" id="PF01585">
    <property type="entry name" value="G-patch"/>
    <property type="match status" value="1"/>
</dbReference>
<keyword evidence="6" id="KW-1185">Reference proteome</keyword>
<proteinExistence type="inferred from homology"/>
<name>A0AA88IMX4_ARTSF</name>
<dbReference type="InterPro" id="IPR000467">
    <property type="entry name" value="G_patch_dom"/>
</dbReference>
<dbReference type="EMBL" id="JAVRJZ010000004">
    <property type="protein sequence ID" value="KAK2723587.1"/>
    <property type="molecule type" value="Genomic_DNA"/>
</dbReference>
<dbReference type="PANTHER" id="PTHR21032">
    <property type="entry name" value="G PATCH DOMAIN-CONTAINING PROTEIN 11"/>
    <property type="match status" value="1"/>
</dbReference>
<evidence type="ECO:0000259" key="4">
    <source>
        <dbReference type="PROSITE" id="PS50174"/>
    </source>
</evidence>
<dbReference type="EMBL" id="JAVRJZ010000004">
    <property type="protein sequence ID" value="KAK2723586.1"/>
    <property type="molecule type" value="Genomic_DNA"/>
</dbReference>
<reference evidence="5" key="1">
    <citation type="submission" date="2023-07" db="EMBL/GenBank/DDBJ databases">
        <title>Chromosome-level genome assembly of Artemia franciscana.</title>
        <authorList>
            <person name="Jo E."/>
        </authorList>
    </citation>
    <scope>NUCLEOTIDE SEQUENCE</scope>
    <source>
        <tissue evidence="5">Whole body</tissue>
    </source>
</reference>
<dbReference type="InterPro" id="IPR025239">
    <property type="entry name" value="DUF4187"/>
</dbReference>
<dbReference type="EMBL" id="JAVRJZ010000004">
    <property type="protein sequence ID" value="KAK2723588.1"/>
    <property type="molecule type" value="Genomic_DNA"/>
</dbReference>
<gene>
    <name evidence="5" type="ORF">QYM36_002062</name>
</gene>
<dbReference type="InterPro" id="IPR039249">
    <property type="entry name" value="GPATCH11"/>
</dbReference>
<dbReference type="AlphaFoldDB" id="A0AA88IMX4"/>
<dbReference type="GO" id="GO:0003676">
    <property type="term" value="F:nucleic acid binding"/>
    <property type="evidence" value="ECO:0007669"/>
    <property type="project" value="InterPro"/>
</dbReference>
<dbReference type="GO" id="GO:0000776">
    <property type="term" value="C:kinetochore"/>
    <property type="evidence" value="ECO:0007669"/>
    <property type="project" value="TreeGrafter"/>
</dbReference>
<protein>
    <recommendedName>
        <fullName evidence="2">G patch domain-containing protein 11</fullName>
    </recommendedName>
    <alternativeName>
        <fullName evidence="3">Coiled-coil domain-containing protein 75</fullName>
    </alternativeName>
</protein>
<organism evidence="5 6">
    <name type="scientific">Artemia franciscana</name>
    <name type="common">Brine shrimp</name>
    <name type="synonym">Artemia sanfranciscana</name>
    <dbReference type="NCBI Taxonomy" id="6661"/>
    <lineage>
        <taxon>Eukaryota</taxon>
        <taxon>Metazoa</taxon>
        <taxon>Ecdysozoa</taxon>
        <taxon>Arthropoda</taxon>
        <taxon>Crustacea</taxon>
        <taxon>Branchiopoda</taxon>
        <taxon>Anostraca</taxon>
        <taxon>Artemiidae</taxon>
        <taxon>Artemia</taxon>
    </lineage>
</organism>
<comment type="similarity">
    <text evidence="1">Belongs to the GPATCH11 family.</text>
</comment>
<dbReference type="SMART" id="SM00443">
    <property type="entry name" value="G_patch"/>
    <property type="match status" value="1"/>
</dbReference>
<accession>A0AA88IMX4</accession>
<comment type="caution">
    <text evidence="5">The sequence shown here is derived from an EMBL/GenBank/DDBJ whole genome shotgun (WGS) entry which is preliminary data.</text>
</comment>
<dbReference type="PANTHER" id="PTHR21032:SF0">
    <property type="entry name" value="G PATCH DOMAIN-CONTAINING PROTEIN 11"/>
    <property type="match status" value="1"/>
</dbReference>